<dbReference type="AlphaFoldDB" id="A0A4Q7KPF0"/>
<dbReference type="EMBL" id="SGWQ01000005">
    <property type="protein sequence ID" value="RZS37561.1"/>
    <property type="molecule type" value="Genomic_DNA"/>
</dbReference>
<dbReference type="RefSeq" id="WP_130345046.1">
    <property type="nucleotide sequence ID" value="NZ_SGWQ01000005.1"/>
</dbReference>
<proteinExistence type="predicted"/>
<evidence type="ECO:0000313" key="4">
    <source>
        <dbReference type="Proteomes" id="UP000294257"/>
    </source>
</evidence>
<dbReference type="PROSITE" id="PS51257">
    <property type="entry name" value="PROKAR_LIPOPROTEIN"/>
    <property type="match status" value="1"/>
</dbReference>
<organism evidence="3 4">
    <name type="scientific">Herbihabitans rhizosphaerae</name>
    <dbReference type="NCBI Taxonomy" id="1872711"/>
    <lineage>
        <taxon>Bacteria</taxon>
        <taxon>Bacillati</taxon>
        <taxon>Actinomycetota</taxon>
        <taxon>Actinomycetes</taxon>
        <taxon>Pseudonocardiales</taxon>
        <taxon>Pseudonocardiaceae</taxon>
        <taxon>Herbihabitans</taxon>
    </lineage>
</organism>
<name>A0A4Q7KPF0_9PSEU</name>
<comment type="caution">
    <text evidence="3">The sequence shown here is derived from an EMBL/GenBank/DDBJ whole genome shotgun (WGS) entry which is preliminary data.</text>
</comment>
<feature type="chain" id="PRO_5038947066" description="LppP/LprE lipoprotein" evidence="2">
    <location>
        <begin position="22"/>
        <end position="355"/>
    </location>
</feature>
<protein>
    <recommendedName>
        <fullName evidence="5">LppP/LprE lipoprotein</fullName>
    </recommendedName>
</protein>
<evidence type="ECO:0000313" key="3">
    <source>
        <dbReference type="EMBL" id="RZS37561.1"/>
    </source>
</evidence>
<reference evidence="3 4" key="1">
    <citation type="submission" date="2019-02" db="EMBL/GenBank/DDBJ databases">
        <title>Genomic Encyclopedia of Type Strains, Phase IV (KMG-IV): sequencing the most valuable type-strain genomes for metagenomic binning, comparative biology and taxonomic classification.</title>
        <authorList>
            <person name="Goeker M."/>
        </authorList>
    </citation>
    <scope>NUCLEOTIDE SEQUENCE [LARGE SCALE GENOMIC DNA]</scope>
    <source>
        <strain evidence="3 4">DSM 101727</strain>
    </source>
</reference>
<dbReference type="OrthoDB" id="3689942at2"/>
<evidence type="ECO:0000256" key="2">
    <source>
        <dbReference type="SAM" id="SignalP"/>
    </source>
</evidence>
<keyword evidence="2" id="KW-0732">Signal</keyword>
<dbReference type="Proteomes" id="UP000294257">
    <property type="component" value="Unassembled WGS sequence"/>
</dbReference>
<evidence type="ECO:0008006" key="5">
    <source>
        <dbReference type="Google" id="ProtNLM"/>
    </source>
</evidence>
<feature type="signal peptide" evidence="2">
    <location>
        <begin position="1"/>
        <end position="21"/>
    </location>
</feature>
<keyword evidence="4" id="KW-1185">Reference proteome</keyword>
<sequence length="355" mass="36760">MSRPTMRALGAALATGLVVLAGCASTVSGQGSPADGGAPRPGGPSGEAPKPGENKPAYMKEAEQVAAALPATRGWDVCAMHDLPALQRASQGTAAWIAPLSSVSSCDVSLRDGAGKETITAKLEVKVELTGDWETGKINGVPVFRAKPVPGAPAFGVSCPHAFPVKAPLVVKLDITSVSNPPRDAMCTMTEKYFTDLLPTLQNPPAAGSSQPRISLYGKDPCAALAPIAAVAPVSRKGEPRFLVPTAAYACEWRTKSEPGYVSIEFSSLMDEGGQRVRFGNLTGFRKPGGMDCEYRVPVDPPINFKPGQSPIELGITIKMEKCDDAAAGQAVASVVSQSPAPSTGQAKPVRLGAL</sequence>
<gene>
    <name evidence="3" type="ORF">EV193_105117</name>
</gene>
<evidence type="ECO:0000256" key="1">
    <source>
        <dbReference type="SAM" id="MobiDB-lite"/>
    </source>
</evidence>
<feature type="region of interest" description="Disordered" evidence="1">
    <location>
        <begin position="336"/>
        <end position="355"/>
    </location>
</feature>
<accession>A0A4Q7KPF0</accession>
<feature type="region of interest" description="Disordered" evidence="1">
    <location>
        <begin position="28"/>
        <end position="55"/>
    </location>
</feature>